<accession>A0ABQ5TI57</accession>
<name>A0ABQ5TI57_9BACI</name>
<protein>
    <submittedName>
        <fullName evidence="1">Uncharacterized protein</fullName>
    </submittedName>
</protein>
<gene>
    <name evidence="1" type="ORF">MACH08_16210</name>
</gene>
<keyword evidence="2" id="KW-1185">Reference proteome</keyword>
<evidence type="ECO:0000313" key="1">
    <source>
        <dbReference type="EMBL" id="GLO65837.1"/>
    </source>
</evidence>
<dbReference type="Proteomes" id="UP001275436">
    <property type="component" value="Unassembled WGS sequence"/>
</dbReference>
<dbReference type="EMBL" id="BSKO01000001">
    <property type="protein sequence ID" value="GLO65837.1"/>
    <property type="molecule type" value="Genomic_DNA"/>
</dbReference>
<dbReference type="RefSeq" id="WP_017796517.1">
    <property type="nucleotide sequence ID" value="NZ_BSKO01000001.1"/>
</dbReference>
<evidence type="ECO:0000313" key="2">
    <source>
        <dbReference type="Proteomes" id="UP001275436"/>
    </source>
</evidence>
<reference evidence="1 2" key="1">
    <citation type="submission" date="2023-02" db="EMBL/GenBank/DDBJ databases">
        <title>Oceanobacillus kimchii IFOP_LL358 isolated form Alexandrium catenella lab strain.</title>
        <authorList>
            <person name="Gajardo G."/>
            <person name="Ueki S."/>
            <person name="Maruyama F."/>
        </authorList>
    </citation>
    <scope>NUCLEOTIDE SEQUENCE [LARGE SCALE GENOMIC DNA]</scope>
    <source>
        <strain evidence="1 2">IFOP_LL358</strain>
    </source>
</reference>
<comment type="caution">
    <text evidence="1">The sequence shown here is derived from an EMBL/GenBank/DDBJ whole genome shotgun (WGS) entry which is preliminary data.</text>
</comment>
<sequence>MELQDFIYELHKYAEQTHVLKDKFEKLSETEKQLVMNAAPDSLKTPNEYFHPVYEWLENTTEQLHTHQNIK</sequence>
<organism evidence="1 2">
    <name type="scientific">Oceanobacillus kimchii</name>
    <dbReference type="NCBI Taxonomy" id="746691"/>
    <lineage>
        <taxon>Bacteria</taxon>
        <taxon>Bacillati</taxon>
        <taxon>Bacillota</taxon>
        <taxon>Bacilli</taxon>
        <taxon>Bacillales</taxon>
        <taxon>Bacillaceae</taxon>
        <taxon>Oceanobacillus</taxon>
    </lineage>
</organism>
<proteinExistence type="predicted"/>